<sequence length="75" mass="8101">MGFVARHLSMLPGPSTKPSRPGTRPPAYTNHCPHRLAASMMDAMSIKEEPDSQPIDSRLRSPILGGTRSFAEPTG</sequence>
<dbReference type="EMBL" id="BSEH01000374">
    <property type="protein sequence ID" value="GLJ58406.1"/>
    <property type="molecule type" value="Genomic_DNA"/>
</dbReference>
<accession>A0AAD3RQR1</accession>
<evidence type="ECO:0000313" key="4">
    <source>
        <dbReference type="Proteomes" id="UP001234787"/>
    </source>
</evidence>
<comment type="caution">
    <text evidence="2">The sequence shown here is derived from an EMBL/GenBank/DDBJ whole genome shotgun (WGS) entry which is preliminary data.</text>
</comment>
<feature type="region of interest" description="Disordered" evidence="1">
    <location>
        <begin position="48"/>
        <end position="75"/>
    </location>
</feature>
<evidence type="ECO:0000313" key="2">
    <source>
        <dbReference type="EMBL" id="GLJ58406.1"/>
    </source>
</evidence>
<evidence type="ECO:0000256" key="1">
    <source>
        <dbReference type="SAM" id="MobiDB-lite"/>
    </source>
</evidence>
<name>A0AAD3RQR1_CRYJA</name>
<protein>
    <submittedName>
        <fullName evidence="2">Uncharacterized protein</fullName>
    </submittedName>
</protein>
<proteinExistence type="predicted"/>
<dbReference type="AlphaFoldDB" id="A0AAD3RQR1"/>
<evidence type="ECO:0000313" key="3">
    <source>
        <dbReference type="EMBL" id="GLJ59083.1"/>
    </source>
</evidence>
<keyword evidence="4" id="KW-1185">Reference proteome</keyword>
<dbReference type="EMBL" id="BSEH01000692">
    <property type="protein sequence ID" value="GLJ59083.1"/>
    <property type="molecule type" value="Genomic_DNA"/>
</dbReference>
<reference evidence="2" key="1">
    <citation type="submission" date="2022-12" db="EMBL/GenBank/DDBJ databases">
        <title>Chromosome-Level Genome Assembly of Japanese Cedar (Cryptomeriajaponica D. Don).</title>
        <authorList>
            <person name="Fujino T."/>
            <person name="Yamaguchi K."/>
            <person name="Yokoyama T."/>
            <person name="Hamanaka T."/>
            <person name="Harazono Y."/>
            <person name="Kamada H."/>
            <person name="Kobayashi W."/>
            <person name="Ujino-Ihara T."/>
            <person name="Uchiyama K."/>
            <person name="Matsumoto A."/>
            <person name="Izuno A."/>
            <person name="Tsumura Y."/>
            <person name="Toyoda A."/>
            <person name="Shigenobu S."/>
            <person name="Moriguchi Y."/>
            <person name="Ueno S."/>
            <person name="Kasahara M."/>
        </authorList>
    </citation>
    <scope>NUCLEOTIDE SEQUENCE</scope>
</reference>
<gene>
    <name evidence="2" type="ORF">SUGI_1446920</name>
    <name evidence="3" type="ORF">SUGI_1491980</name>
</gene>
<feature type="region of interest" description="Disordered" evidence="1">
    <location>
        <begin position="1"/>
        <end position="30"/>
    </location>
</feature>
<organism evidence="2 4">
    <name type="scientific">Cryptomeria japonica</name>
    <name type="common">Japanese cedar</name>
    <name type="synonym">Cupressus japonica</name>
    <dbReference type="NCBI Taxonomy" id="3369"/>
    <lineage>
        <taxon>Eukaryota</taxon>
        <taxon>Viridiplantae</taxon>
        <taxon>Streptophyta</taxon>
        <taxon>Embryophyta</taxon>
        <taxon>Tracheophyta</taxon>
        <taxon>Spermatophyta</taxon>
        <taxon>Pinopsida</taxon>
        <taxon>Pinidae</taxon>
        <taxon>Conifers II</taxon>
        <taxon>Cupressales</taxon>
        <taxon>Cupressaceae</taxon>
        <taxon>Cryptomeria</taxon>
    </lineage>
</organism>
<dbReference type="Proteomes" id="UP001234787">
    <property type="component" value="Unassembled WGS sequence"/>
</dbReference>